<sequence>MNYTPEQLTLWFANCKPSHVGVYQVKVTVADITGFMSFATRYAYWNGREFGQVRETPEDALRFQTSKVRRPIVWRGLKEQA</sequence>
<protein>
    <submittedName>
        <fullName evidence="1">Uncharacterized protein</fullName>
    </submittedName>
</protein>
<organism evidence="1">
    <name type="scientific">uncultured Caudovirales phage</name>
    <dbReference type="NCBI Taxonomy" id="2100421"/>
    <lineage>
        <taxon>Viruses</taxon>
        <taxon>Duplodnaviria</taxon>
        <taxon>Heunggongvirae</taxon>
        <taxon>Uroviricota</taxon>
        <taxon>Caudoviricetes</taxon>
        <taxon>Peduoviridae</taxon>
        <taxon>Maltschvirus</taxon>
        <taxon>Maltschvirus maltsch</taxon>
    </lineage>
</organism>
<proteinExistence type="predicted"/>
<gene>
    <name evidence="1" type="ORF">UFOVP607_25</name>
</gene>
<name>A0A6J5N2R7_9CAUD</name>
<accession>A0A6J5N2R7</accession>
<reference evidence="1" key="1">
    <citation type="submission" date="2020-04" db="EMBL/GenBank/DDBJ databases">
        <authorList>
            <person name="Chiriac C."/>
            <person name="Salcher M."/>
            <person name="Ghai R."/>
            <person name="Kavagutti S V."/>
        </authorList>
    </citation>
    <scope>NUCLEOTIDE SEQUENCE</scope>
</reference>
<dbReference type="EMBL" id="LR796581">
    <property type="protein sequence ID" value="CAB4152657.1"/>
    <property type="molecule type" value="Genomic_DNA"/>
</dbReference>
<evidence type="ECO:0000313" key="1">
    <source>
        <dbReference type="EMBL" id="CAB4152657.1"/>
    </source>
</evidence>